<evidence type="ECO:0000256" key="1">
    <source>
        <dbReference type="ARBA" id="ARBA00008987"/>
    </source>
</evidence>
<dbReference type="FunFam" id="3.40.30.10:FF:000001">
    <property type="entry name" value="Thioredoxin"/>
    <property type="match status" value="1"/>
</dbReference>
<evidence type="ECO:0000313" key="9">
    <source>
        <dbReference type="Proteomes" id="UP000197065"/>
    </source>
</evidence>
<evidence type="ECO:0000259" key="7">
    <source>
        <dbReference type="PROSITE" id="PS51352"/>
    </source>
</evidence>
<gene>
    <name evidence="8" type="ORF">SAMN07250955_103292</name>
</gene>
<dbReference type="PRINTS" id="PR00421">
    <property type="entry name" value="THIOREDOXIN"/>
</dbReference>
<dbReference type="GO" id="GO:0006950">
    <property type="term" value="P:response to stress"/>
    <property type="evidence" value="ECO:0007669"/>
    <property type="project" value="UniProtKB-ARBA"/>
</dbReference>
<keyword evidence="4" id="KW-1015">Disulfide bond</keyword>
<evidence type="ECO:0000256" key="2">
    <source>
        <dbReference type="ARBA" id="ARBA00022448"/>
    </source>
</evidence>
<dbReference type="PROSITE" id="PS00194">
    <property type="entry name" value="THIOREDOXIN_1"/>
    <property type="match status" value="1"/>
</dbReference>
<dbReference type="InterPro" id="IPR017937">
    <property type="entry name" value="Thioredoxin_CS"/>
</dbReference>
<dbReference type="OrthoDB" id="9790390at2"/>
<dbReference type="SUPFAM" id="SSF52833">
    <property type="entry name" value="Thioredoxin-like"/>
    <property type="match status" value="1"/>
</dbReference>
<dbReference type="GO" id="GO:0015035">
    <property type="term" value="F:protein-disulfide reductase activity"/>
    <property type="evidence" value="ECO:0007669"/>
    <property type="project" value="UniProtKB-UniRule"/>
</dbReference>
<proteinExistence type="inferred from homology"/>
<protein>
    <recommendedName>
        <fullName evidence="6">Thioredoxin</fullName>
    </recommendedName>
</protein>
<dbReference type="Pfam" id="PF14559">
    <property type="entry name" value="TPR_19"/>
    <property type="match status" value="1"/>
</dbReference>
<feature type="domain" description="Thioredoxin" evidence="7">
    <location>
        <begin position="2"/>
        <end position="125"/>
    </location>
</feature>
<dbReference type="AlphaFoldDB" id="A0A212QUD9"/>
<dbReference type="InterPro" id="IPR011990">
    <property type="entry name" value="TPR-like_helical_dom_sf"/>
</dbReference>
<dbReference type="Pfam" id="PF14561">
    <property type="entry name" value="TPR_20"/>
    <property type="match status" value="1"/>
</dbReference>
<dbReference type="GO" id="GO:0045454">
    <property type="term" value="P:cell redox homeostasis"/>
    <property type="evidence" value="ECO:0007669"/>
    <property type="project" value="TreeGrafter"/>
</dbReference>
<dbReference type="Proteomes" id="UP000197065">
    <property type="component" value="Unassembled WGS sequence"/>
</dbReference>
<evidence type="ECO:0000256" key="3">
    <source>
        <dbReference type="ARBA" id="ARBA00022982"/>
    </source>
</evidence>
<dbReference type="PROSITE" id="PS51352">
    <property type="entry name" value="THIOREDOXIN_2"/>
    <property type="match status" value="1"/>
</dbReference>
<comment type="similarity">
    <text evidence="1">Belongs to the thioredoxin family.</text>
</comment>
<evidence type="ECO:0000256" key="6">
    <source>
        <dbReference type="NCBIfam" id="TIGR01068"/>
    </source>
</evidence>
<dbReference type="Gene3D" id="1.25.40.10">
    <property type="entry name" value="Tetratricopeptide repeat domain"/>
    <property type="match status" value="2"/>
</dbReference>
<evidence type="ECO:0000256" key="5">
    <source>
        <dbReference type="ARBA" id="ARBA00023284"/>
    </source>
</evidence>
<dbReference type="GO" id="GO:0005829">
    <property type="term" value="C:cytosol"/>
    <property type="evidence" value="ECO:0007669"/>
    <property type="project" value="TreeGrafter"/>
</dbReference>
<keyword evidence="3" id="KW-0249">Electron transport</keyword>
<keyword evidence="9" id="KW-1185">Reference proteome</keyword>
<dbReference type="PANTHER" id="PTHR45663:SF11">
    <property type="entry name" value="GEO12009P1"/>
    <property type="match status" value="1"/>
</dbReference>
<dbReference type="CDD" id="cd02956">
    <property type="entry name" value="ybbN"/>
    <property type="match status" value="1"/>
</dbReference>
<name>A0A212QUD9_9PROT</name>
<dbReference type="InterPro" id="IPR013766">
    <property type="entry name" value="Thioredoxin_domain"/>
</dbReference>
<dbReference type="Pfam" id="PF00085">
    <property type="entry name" value="Thioredoxin"/>
    <property type="match status" value="1"/>
</dbReference>
<dbReference type="RefSeq" id="WP_088560515.1">
    <property type="nucleotide sequence ID" value="NZ_FYEH01000003.1"/>
</dbReference>
<dbReference type="SUPFAM" id="SSF48452">
    <property type="entry name" value="TPR-like"/>
    <property type="match status" value="1"/>
</dbReference>
<keyword evidence="2" id="KW-0813">Transport</keyword>
<evidence type="ECO:0000256" key="4">
    <source>
        <dbReference type="ARBA" id="ARBA00023157"/>
    </source>
</evidence>
<dbReference type="InterPro" id="IPR036249">
    <property type="entry name" value="Thioredoxin-like_sf"/>
</dbReference>
<dbReference type="Gene3D" id="3.40.30.10">
    <property type="entry name" value="Glutaredoxin"/>
    <property type="match status" value="1"/>
</dbReference>
<organism evidence="8 9">
    <name type="scientific">Arboricoccus pini</name>
    <dbReference type="NCBI Taxonomy" id="1963835"/>
    <lineage>
        <taxon>Bacteria</taxon>
        <taxon>Pseudomonadati</taxon>
        <taxon>Pseudomonadota</taxon>
        <taxon>Alphaproteobacteria</taxon>
        <taxon>Geminicoccales</taxon>
        <taxon>Geminicoccaceae</taxon>
        <taxon>Arboricoccus</taxon>
    </lineage>
</organism>
<keyword evidence="5" id="KW-0676">Redox-active center</keyword>
<dbReference type="EMBL" id="FYEH01000003">
    <property type="protein sequence ID" value="SNB63243.1"/>
    <property type="molecule type" value="Genomic_DNA"/>
</dbReference>
<evidence type="ECO:0000313" key="8">
    <source>
        <dbReference type="EMBL" id="SNB63243.1"/>
    </source>
</evidence>
<dbReference type="NCBIfam" id="TIGR01068">
    <property type="entry name" value="thioredoxin"/>
    <property type="match status" value="1"/>
</dbReference>
<sequence>MQLIGGGAATAKVEGSSYIADTRLETFTKDVIETSMKVPVLVDFWAPWCGPCKQLQPILEKLVNQAKGKVRLCKVNIDEEPEIAQQLRIQSVPTVYAFVGGQPVTGFAGAQPESQIKALIDKLIGGAPDEAAGVGGLEAAAAAAAEGDLETATAIYGALLEDEPENGAALGGLARAYLAGGHVDAAREILDGVPESAQNHADVIGAKAALQLAAESGDLADPAELERRLAADPDDHDARCQKATLLFLGGQIEQAMKEICTVVKRDRSFEDDRARKQMVQFFDALGPKHPMTLKGRRMLSAVLFA</sequence>
<accession>A0A212QUD9</accession>
<reference evidence="8 9" key="1">
    <citation type="submission" date="2017-06" db="EMBL/GenBank/DDBJ databases">
        <authorList>
            <person name="Kim H.J."/>
            <person name="Triplett B.A."/>
        </authorList>
    </citation>
    <scope>NUCLEOTIDE SEQUENCE [LARGE SCALE GENOMIC DNA]</scope>
    <source>
        <strain evidence="8 9">B29T1</strain>
    </source>
</reference>
<dbReference type="PANTHER" id="PTHR45663">
    <property type="entry name" value="GEO12009P1"/>
    <property type="match status" value="1"/>
</dbReference>
<dbReference type="InterPro" id="IPR005746">
    <property type="entry name" value="Thioredoxin"/>
</dbReference>